<dbReference type="Pfam" id="PF17928">
    <property type="entry name" value="TetR_C_22"/>
    <property type="match status" value="1"/>
</dbReference>
<dbReference type="GO" id="GO:0000976">
    <property type="term" value="F:transcription cis-regulatory region binding"/>
    <property type="evidence" value="ECO:0007669"/>
    <property type="project" value="TreeGrafter"/>
</dbReference>
<dbReference type="AlphaFoldDB" id="A0A4D7E248"/>
<dbReference type="InterPro" id="IPR001647">
    <property type="entry name" value="HTH_TetR"/>
</dbReference>
<feature type="domain" description="HTH tetR-type" evidence="6">
    <location>
        <begin position="23"/>
        <end position="83"/>
    </location>
</feature>
<dbReference type="PANTHER" id="PTHR30055:SF234">
    <property type="entry name" value="HTH-TYPE TRANSCRIPTIONAL REGULATOR BETI"/>
    <property type="match status" value="1"/>
</dbReference>
<evidence type="ECO:0000256" key="1">
    <source>
        <dbReference type="ARBA" id="ARBA00023015"/>
    </source>
</evidence>
<dbReference type="KEGG" id="alf:CFBP5473_12535"/>
<evidence type="ECO:0000256" key="4">
    <source>
        <dbReference type="PROSITE-ProRule" id="PRU00335"/>
    </source>
</evidence>
<evidence type="ECO:0000313" key="7">
    <source>
        <dbReference type="EMBL" id="QCI98650.1"/>
    </source>
</evidence>
<protein>
    <submittedName>
        <fullName evidence="7">TetR/AcrR family transcriptional regulator</fullName>
    </submittedName>
</protein>
<dbReference type="EMBL" id="CP039691">
    <property type="protein sequence ID" value="QCI98650.1"/>
    <property type="molecule type" value="Genomic_DNA"/>
</dbReference>
<dbReference type="InterPro" id="IPR050109">
    <property type="entry name" value="HTH-type_TetR-like_transc_reg"/>
</dbReference>
<dbReference type="GO" id="GO:0003700">
    <property type="term" value="F:DNA-binding transcription factor activity"/>
    <property type="evidence" value="ECO:0007669"/>
    <property type="project" value="TreeGrafter"/>
</dbReference>
<keyword evidence="1" id="KW-0805">Transcription regulation</keyword>
<dbReference type="Proteomes" id="UP000826513">
    <property type="component" value="Chromosome 1"/>
</dbReference>
<gene>
    <name evidence="7" type="ORF">CFBP5473_12535</name>
    <name evidence="8" type="ORF">J5285_07200</name>
</gene>
<feature type="DNA-binding region" description="H-T-H motif" evidence="4">
    <location>
        <begin position="46"/>
        <end position="65"/>
    </location>
</feature>
<evidence type="ECO:0000259" key="6">
    <source>
        <dbReference type="PROSITE" id="PS50977"/>
    </source>
</evidence>
<organism evidence="7 9">
    <name type="scientific">Agrobacterium larrymoorei</name>
    <dbReference type="NCBI Taxonomy" id="160699"/>
    <lineage>
        <taxon>Bacteria</taxon>
        <taxon>Pseudomonadati</taxon>
        <taxon>Pseudomonadota</taxon>
        <taxon>Alphaproteobacteria</taxon>
        <taxon>Hyphomicrobiales</taxon>
        <taxon>Rhizobiaceae</taxon>
        <taxon>Rhizobium/Agrobacterium group</taxon>
        <taxon>Agrobacterium</taxon>
    </lineage>
</organism>
<dbReference type="PRINTS" id="PR00455">
    <property type="entry name" value="HTHTETR"/>
</dbReference>
<dbReference type="PANTHER" id="PTHR30055">
    <property type="entry name" value="HTH-TYPE TRANSCRIPTIONAL REGULATOR RUTR"/>
    <property type="match status" value="1"/>
</dbReference>
<dbReference type="Pfam" id="PF00440">
    <property type="entry name" value="TetR_N"/>
    <property type="match status" value="1"/>
</dbReference>
<evidence type="ECO:0000313" key="9">
    <source>
        <dbReference type="Proteomes" id="UP000298545"/>
    </source>
</evidence>
<dbReference type="EMBL" id="CP072167">
    <property type="protein sequence ID" value="QYA05885.1"/>
    <property type="molecule type" value="Genomic_DNA"/>
</dbReference>
<dbReference type="Proteomes" id="UP000298545">
    <property type="component" value="Chromosome circular"/>
</dbReference>
<accession>A0A4D7E248</accession>
<evidence type="ECO:0000313" key="8">
    <source>
        <dbReference type="EMBL" id="QYA05885.1"/>
    </source>
</evidence>
<dbReference type="InterPro" id="IPR009057">
    <property type="entry name" value="Homeodomain-like_sf"/>
</dbReference>
<dbReference type="STRING" id="1367849.GCA_000518585_00985"/>
<dbReference type="PROSITE" id="PS50977">
    <property type="entry name" value="HTH_TETR_2"/>
    <property type="match status" value="1"/>
</dbReference>
<proteinExistence type="predicted"/>
<dbReference type="SUPFAM" id="SSF46689">
    <property type="entry name" value="Homeodomain-like"/>
    <property type="match status" value="1"/>
</dbReference>
<evidence type="ECO:0000256" key="2">
    <source>
        <dbReference type="ARBA" id="ARBA00023125"/>
    </source>
</evidence>
<dbReference type="RefSeq" id="WP_027673861.1">
    <property type="nucleotide sequence ID" value="NZ_CP039691.1"/>
</dbReference>
<sequence>MGSTLGNADALNPRRMPQQERSVQRVHVILSTAAKLIRDGGVAKLKITEVAKEAGIPIGSVYQYFPDKTAIVKALFEKAVMNVNTKILETLGQVQSLDEALDAVFDIIEWYHRELLHSPEDIAVWFGTETDLDLLRINIEAARIMGDQFAAATRKFLPEGFEADMEARTFLLSYLTGGAVKLAVVSDRDMAQRLLKEWRFVIKQTVFRPG</sequence>
<keyword evidence="3" id="KW-0804">Transcription</keyword>
<name>A0A4D7E248_9HYPH</name>
<evidence type="ECO:0000256" key="3">
    <source>
        <dbReference type="ARBA" id="ARBA00023163"/>
    </source>
</evidence>
<evidence type="ECO:0000256" key="5">
    <source>
        <dbReference type="SAM" id="MobiDB-lite"/>
    </source>
</evidence>
<dbReference type="Gene3D" id="1.10.357.10">
    <property type="entry name" value="Tetracycline Repressor, domain 2"/>
    <property type="match status" value="1"/>
</dbReference>
<feature type="region of interest" description="Disordered" evidence="5">
    <location>
        <begin position="1"/>
        <end position="22"/>
    </location>
</feature>
<evidence type="ECO:0000313" key="10">
    <source>
        <dbReference type="Proteomes" id="UP000826513"/>
    </source>
</evidence>
<dbReference type="OrthoDB" id="9808189at2"/>
<reference evidence="8 10" key="2">
    <citation type="submission" date="2021-03" db="EMBL/GenBank/DDBJ databases">
        <title>Rapid diversification of plasmids in a genus of pathogenic and nitrogen fixing bacteria.</title>
        <authorList>
            <person name="Weisberg A.J."/>
            <person name="Miller M."/>
            <person name="Ream W."/>
            <person name="Grunwald N.J."/>
            <person name="Chang J.H."/>
        </authorList>
    </citation>
    <scope>NUCLEOTIDE SEQUENCE [LARGE SCALE GENOMIC DNA]</scope>
    <source>
        <strain evidence="8 10">AF3.44</strain>
    </source>
</reference>
<reference evidence="7 9" key="1">
    <citation type="submission" date="2019-04" db="EMBL/GenBank/DDBJ databases">
        <title>Complete genome sequence of Agrobacterium larrymoorei CFBP5473.</title>
        <authorList>
            <person name="Haryono M."/>
            <person name="Chou L."/>
            <person name="Lin Y.-C."/>
            <person name="Lai E.-M."/>
            <person name="Kuo C.-H."/>
        </authorList>
    </citation>
    <scope>NUCLEOTIDE SEQUENCE [LARGE SCALE GENOMIC DNA]</scope>
    <source>
        <strain evidence="7 9">CFBP5473</strain>
    </source>
</reference>
<keyword evidence="10" id="KW-1185">Reference proteome</keyword>
<keyword evidence="2 4" id="KW-0238">DNA-binding</keyword>
<dbReference type="InterPro" id="IPR041674">
    <property type="entry name" value="TetR_C_22"/>
</dbReference>